<reference evidence="2 3" key="1">
    <citation type="submission" date="2019-01" db="EMBL/GenBank/DDBJ databases">
        <title>Genomic insights into a novel species Rhodoferax sp.</title>
        <authorList>
            <person name="Jin L."/>
        </authorList>
    </citation>
    <scope>NUCLEOTIDE SEQUENCE [LARGE SCALE GENOMIC DNA]</scope>
    <source>
        <strain evidence="2 3">CHu59-6-5</strain>
    </source>
</reference>
<dbReference type="PANTHER" id="PTHR33164:SF105">
    <property type="entry name" value="TRANSCRIPTIONAL REPRESSOR PROTEIN-RELATED"/>
    <property type="match status" value="1"/>
</dbReference>
<dbReference type="OrthoDB" id="8964931at2"/>
<dbReference type="PANTHER" id="PTHR33164">
    <property type="entry name" value="TRANSCRIPTIONAL REGULATOR, MARR FAMILY"/>
    <property type="match status" value="1"/>
</dbReference>
<dbReference type="GO" id="GO:0006950">
    <property type="term" value="P:response to stress"/>
    <property type="evidence" value="ECO:0007669"/>
    <property type="project" value="TreeGrafter"/>
</dbReference>
<organism evidence="2 3">
    <name type="scientific">Rhodoferax sediminis</name>
    <dbReference type="NCBI Taxonomy" id="2509614"/>
    <lineage>
        <taxon>Bacteria</taxon>
        <taxon>Pseudomonadati</taxon>
        <taxon>Pseudomonadota</taxon>
        <taxon>Betaproteobacteria</taxon>
        <taxon>Burkholderiales</taxon>
        <taxon>Comamonadaceae</taxon>
        <taxon>Rhodoferax</taxon>
    </lineage>
</organism>
<dbReference type="InterPro" id="IPR036390">
    <property type="entry name" value="WH_DNA-bd_sf"/>
</dbReference>
<dbReference type="Gene3D" id="1.10.10.10">
    <property type="entry name" value="Winged helix-like DNA-binding domain superfamily/Winged helix DNA-binding domain"/>
    <property type="match status" value="1"/>
</dbReference>
<dbReference type="AlphaFoldDB" id="A0A515DDH2"/>
<feature type="domain" description="HTH marR-type" evidence="1">
    <location>
        <begin position="20"/>
        <end position="147"/>
    </location>
</feature>
<dbReference type="PROSITE" id="PS50995">
    <property type="entry name" value="HTH_MARR_2"/>
    <property type="match status" value="1"/>
</dbReference>
<dbReference type="EMBL" id="CP035503">
    <property type="protein sequence ID" value="QDL38410.1"/>
    <property type="molecule type" value="Genomic_DNA"/>
</dbReference>
<protein>
    <submittedName>
        <fullName evidence="2">MarR family transcriptional regulator</fullName>
    </submittedName>
</protein>
<evidence type="ECO:0000313" key="2">
    <source>
        <dbReference type="EMBL" id="QDL38410.1"/>
    </source>
</evidence>
<dbReference type="InterPro" id="IPR039422">
    <property type="entry name" value="MarR/SlyA-like"/>
</dbReference>
<keyword evidence="3" id="KW-1185">Reference proteome</keyword>
<dbReference type="GO" id="GO:0003700">
    <property type="term" value="F:DNA-binding transcription factor activity"/>
    <property type="evidence" value="ECO:0007669"/>
    <property type="project" value="InterPro"/>
</dbReference>
<proteinExistence type="predicted"/>
<sequence>MNAVLDPSPQAALKTLGCTNLRLRQLMRHVGQHYDLEMAKVGLRTTQYSLLSHVLKLGPVRPTELAKAMQLGASTLTRNLKPLVDAGWVELSAGSDARSRSVTITAQGRAKRAEAQHHWRAAQQSLNRLLGTQRVLALHGLIDESIDLLSSVDSGNAQA</sequence>
<accession>A0A515DDH2</accession>
<dbReference type="KEGG" id="rhf:EUB48_14735"/>
<evidence type="ECO:0000313" key="3">
    <source>
        <dbReference type="Proteomes" id="UP000316798"/>
    </source>
</evidence>
<name>A0A515DDH2_9BURK</name>
<dbReference type="InterPro" id="IPR036388">
    <property type="entry name" value="WH-like_DNA-bd_sf"/>
</dbReference>
<evidence type="ECO:0000259" key="1">
    <source>
        <dbReference type="PROSITE" id="PS50995"/>
    </source>
</evidence>
<dbReference type="Proteomes" id="UP000316798">
    <property type="component" value="Chromosome"/>
</dbReference>
<dbReference type="RefSeq" id="WP_142819857.1">
    <property type="nucleotide sequence ID" value="NZ_CP035503.1"/>
</dbReference>
<dbReference type="InterPro" id="IPR000835">
    <property type="entry name" value="HTH_MarR-typ"/>
</dbReference>
<dbReference type="SMART" id="SM00347">
    <property type="entry name" value="HTH_MARR"/>
    <property type="match status" value="1"/>
</dbReference>
<dbReference type="SUPFAM" id="SSF46785">
    <property type="entry name" value="Winged helix' DNA-binding domain"/>
    <property type="match status" value="1"/>
</dbReference>
<gene>
    <name evidence="2" type="ORF">EUB48_14735</name>
</gene>
<dbReference type="Pfam" id="PF12802">
    <property type="entry name" value="MarR_2"/>
    <property type="match status" value="1"/>
</dbReference>